<dbReference type="STRING" id="27835.A0A0N4XE61"/>
<dbReference type="InterPro" id="IPR000276">
    <property type="entry name" value="GPCR_Rhodpsn"/>
</dbReference>
<feature type="transmembrane region" description="Helical" evidence="5">
    <location>
        <begin position="88"/>
        <end position="112"/>
    </location>
</feature>
<dbReference type="GO" id="GO:0016020">
    <property type="term" value="C:membrane"/>
    <property type="evidence" value="ECO:0007669"/>
    <property type="project" value="UniProtKB-SubCell"/>
</dbReference>
<keyword evidence="4 5" id="KW-0472">Membrane</keyword>
<evidence type="ECO:0000313" key="6">
    <source>
        <dbReference type="EMBL" id="VDL63840.1"/>
    </source>
</evidence>
<feature type="transmembrane region" description="Helical" evidence="5">
    <location>
        <begin position="56"/>
        <end position="82"/>
    </location>
</feature>
<keyword evidence="3 5" id="KW-1133">Transmembrane helix</keyword>
<reference evidence="8" key="1">
    <citation type="submission" date="2017-02" db="UniProtKB">
        <authorList>
            <consortium name="WormBaseParasite"/>
        </authorList>
    </citation>
    <scope>IDENTIFICATION</scope>
</reference>
<sequence length="158" mass="17775">MPEAFGHSAFAQLSQIGFGINVAIVVIYMVTFLNLRRREATEMLNSGTKKRRAFKSIFVTVIIVLCGWMFTLLVNTFSVYITDKYLRVLIIMYAGITVNIGLMSNVFAFYAINTEYRGVIRQMFCKLRKVQKGHEIGITHGLADCNLAIIASVAATHR</sequence>
<evidence type="ECO:0000256" key="4">
    <source>
        <dbReference type="ARBA" id="ARBA00023136"/>
    </source>
</evidence>
<evidence type="ECO:0000256" key="2">
    <source>
        <dbReference type="ARBA" id="ARBA00022692"/>
    </source>
</evidence>
<comment type="subcellular location">
    <subcellularLocation>
        <location evidence="1">Membrane</location>
    </subcellularLocation>
</comment>
<proteinExistence type="predicted"/>
<keyword evidence="7" id="KW-1185">Reference proteome</keyword>
<dbReference type="Gene3D" id="1.20.1070.10">
    <property type="entry name" value="Rhodopsin 7-helix transmembrane proteins"/>
    <property type="match status" value="1"/>
</dbReference>
<dbReference type="EMBL" id="UYSL01000459">
    <property type="protein sequence ID" value="VDL63840.1"/>
    <property type="molecule type" value="Genomic_DNA"/>
</dbReference>
<dbReference type="InterPro" id="IPR019424">
    <property type="entry name" value="7TM_GPCR_Srsx"/>
</dbReference>
<dbReference type="AlphaFoldDB" id="A0A0N4XE61"/>
<dbReference type="Pfam" id="PF10320">
    <property type="entry name" value="7TM_GPCR_Srsx"/>
    <property type="match status" value="1"/>
</dbReference>
<keyword evidence="2 5" id="KW-0812">Transmembrane</keyword>
<dbReference type="Proteomes" id="UP000271162">
    <property type="component" value="Unassembled WGS sequence"/>
</dbReference>
<dbReference type="SUPFAM" id="SSF81321">
    <property type="entry name" value="Family A G protein-coupled receptor-like"/>
    <property type="match status" value="1"/>
</dbReference>
<organism evidence="8">
    <name type="scientific">Nippostrongylus brasiliensis</name>
    <name type="common">Rat hookworm</name>
    <dbReference type="NCBI Taxonomy" id="27835"/>
    <lineage>
        <taxon>Eukaryota</taxon>
        <taxon>Metazoa</taxon>
        <taxon>Ecdysozoa</taxon>
        <taxon>Nematoda</taxon>
        <taxon>Chromadorea</taxon>
        <taxon>Rhabditida</taxon>
        <taxon>Rhabditina</taxon>
        <taxon>Rhabditomorpha</taxon>
        <taxon>Strongyloidea</taxon>
        <taxon>Heligmosomidae</taxon>
        <taxon>Nippostrongylus</taxon>
    </lineage>
</organism>
<dbReference type="PANTHER" id="PTHR23360:SF5">
    <property type="entry name" value="G-PROTEIN COUPLED RECEPTORS FAMILY 1 PROFILE DOMAIN-CONTAINING PROTEIN"/>
    <property type="match status" value="1"/>
</dbReference>
<evidence type="ECO:0000256" key="3">
    <source>
        <dbReference type="ARBA" id="ARBA00022989"/>
    </source>
</evidence>
<protein>
    <submittedName>
        <fullName evidence="8">G_PROTEIN_RECEP_F1_2 domain-containing protein</fullName>
    </submittedName>
</protein>
<evidence type="ECO:0000256" key="1">
    <source>
        <dbReference type="ARBA" id="ARBA00004370"/>
    </source>
</evidence>
<reference evidence="6 7" key="2">
    <citation type="submission" date="2018-11" db="EMBL/GenBank/DDBJ databases">
        <authorList>
            <consortium name="Pathogen Informatics"/>
        </authorList>
    </citation>
    <scope>NUCLEOTIDE SEQUENCE [LARGE SCALE GENOMIC DNA]</scope>
</reference>
<dbReference type="GO" id="GO:0004930">
    <property type="term" value="F:G protein-coupled receptor activity"/>
    <property type="evidence" value="ECO:0007669"/>
    <property type="project" value="InterPro"/>
</dbReference>
<dbReference type="PANTHER" id="PTHR23360">
    <property type="entry name" value="G-PROTEIN COUPLED RECEPTORS FAMILY 1 PROFILE DOMAIN-CONTAINING PROTEIN-RELATED"/>
    <property type="match status" value="1"/>
</dbReference>
<dbReference type="WBParaSite" id="NBR_0000081301-mRNA-1">
    <property type="protein sequence ID" value="NBR_0000081301-mRNA-1"/>
    <property type="gene ID" value="NBR_0000081301"/>
</dbReference>
<evidence type="ECO:0000313" key="7">
    <source>
        <dbReference type="Proteomes" id="UP000271162"/>
    </source>
</evidence>
<dbReference type="InterPro" id="IPR047130">
    <property type="entry name" value="7TM_GPCR_Srsx_nematod"/>
</dbReference>
<gene>
    <name evidence="6" type="ORF">NBR_LOCUS814</name>
</gene>
<evidence type="ECO:0000256" key="5">
    <source>
        <dbReference type="SAM" id="Phobius"/>
    </source>
</evidence>
<evidence type="ECO:0000313" key="8">
    <source>
        <dbReference type="WBParaSite" id="NBR_0000081301-mRNA-1"/>
    </source>
</evidence>
<feature type="transmembrane region" description="Helical" evidence="5">
    <location>
        <begin position="16"/>
        <end position="35"/>
    </location>
</feature>
<name>A0A0N4XE61_NIPBR</name>
<dbReference type="SMART" id="SM01381">
    <property type="entry name" value="7TM_GPCR_Srsx"/>
    <property type="match status" value="1"/>
</dbReference>
<accession>A0A0N4XE61</accession>